<dbReference type="AlphaFoldDB" id="A0AAV0M6F0"/>
<dbReference type="PROSITE" id="PS50848">
    <property type="entry name" value="START"/>
    <property type="match status" value="1"/>
</dbReference>
<evidence type="ECO:0000313" key="4">
    <source>
        <dbReference type="EMBL" id="CAI0441847.1"/>
    </source>
</evidence>
<dbReference type="InterPro" id="IPR002913">
    <property type="entry name" value="START_lipid-bd_dom"/>
</dbReference>
<evidence type="ECO:0000313" key="5">
    <source>
        <dbReference type="Proteomes" id="UP001154282"/>
    </source>
</evidence>
<keyword evidence="2" id="KW-0472">Membrane</keyword>
<dbReference type="InterPro" id="IPR023393">
    <property type="entry name" value="START-like_dom_sf"/>
</dbReference>
<gene>
    <name evidence="4" type="ORF">LITE_LOCUS27045</name>
</gene>
<evidence type="ECO:0000259" key="3">
    <source>
        <dbReference type="PROSITE" id="PS50848"/>
    </source>
</evidence>
<feature type="compositionally biased region" description="Low complexity" evidence="1">
    <location>
        <begin position="89"/>
        <end position="99"/>
    </location>
</feature>
<name>A0AAV0M6F0_9ROSI</name>
<sequence>MALWSILLDILQRPSPFAVMGELSMLVAPLWIAVLVGVLVGWSWRPKWAILANQSDTAPESSSFKLQLPSCISWISSDDSSSLPPPPTTTTLASDSSSSQLGKGKTSIVSTDDLQYLCKLVEVKDGGPAWIQMMDRSTPTMGYQAWRRDPESGPPQYRSRTVYEDATPEMLRDFFWDDEFRKKWDDMLIHSETLEECPTTGTMMVQWVRKVFTETYILLFLCAAVHFHTGDWILISAASLLSCSFLSSVATESTSLVAGFGNRAEHTTVLLSILTSLHCVLPQGVSNSVPRRNKPRRVDLYYSSWCIRAAESKRDGQLTACEVLLFHYEDMGIPWEIAKLGVRQGMWGAVKKIEPGLRLYQKERGSGAPLSRQGYMAQINSKVSIDYLRTLENSSSISSSSESEIETSEGSSEKAQGRGSIPKVLVVGGAIAVACSLDRGLLTKALIFGVARRFANIGKRL</sequence>
<feature type="transmembrane region" description="Helical" evidence="2">
    <location>
        <begin position="216"/>
        <end position="241"/>
    </location>
</feature>
<evidence type="ECO:0000256" key="2">
    <source>
        <dbReference type="SAM" id="Phobius"/>
    </source>
</evidence>
<accession>A0AAV0M6F0</accession>
<dbReference type="PANTHER" id="PTHR19308:SF39">
    <property type="entry name" value="PHOSPHATIDYLCHOLINE TRANSFER PROTEIN"/>
    <property type="match status" value="1"/>
</dbReference>
<reference evidence="4" key="1">
    <citation type="submission" date="2022-08" db="EMBL/GenBank/DDBJ databases">
        <authorList>
            <person name="Gutierrez-Valencia J."/>
        </authorList>
    </citation>
    <scope>NUCLEOTIDE SEQUENCE</scope>
</reference>
<feature type="domain" description="START" evidence="3">
    <location>
        <begin position="128"/>
        <end position="362"/>
    </location>
</feature>
<feature type="region of interest" description="Disordered" evidence="1">
    <location>
        <begin position="77"/>
        <end position="105"/>
    </location>
</feature>
<dbReference type="EMBL" id="CAMGYJ010000007">
    <property type="protein sequence ID" value="CAI0441847.1"/>
    <property type="molecule type" value="Genomic_DNA"/>
</dbReference>
<dbReference type="SUPFAM" id="SSF55961">
    <property type="entry name" value="Bet v1-like"/>
    <property type="match status" value="1"/>
</dbReference>
<proteinExistence type="predicted"/>
<keyword evidence="2" id="KW-0812">Transmembrane</keyword>
<evidence type="ECO:0000256" key="1">
    <source>
        <dbReference type="SAM" id="MobiDB-lite"/>
    </source>
</evidence>
<dbReference type="GO" id="GO:0008289">
    <property type="term" value="F:lipid binding"/>
    <property type="evidence" value="ECO:0007669"/>
    <property type="project" value="InterPro"/>
</dbReference>
<organism evidence="4 5">
    <name type="scientific">Linum tenue</name>
    <dbReference type="NCBI Taxonomy" id="586396"/>
    <lineage>
        <taxon>Eukaryota</taxon>
        <taxon>Viridiplantae</taxon>
        <taxon>Streptophyta</taxon>
        <taxon>Embryophyta</taxon>
        <taxon>Tracheophyta</taxon>
        <taxon>Spermatophyta</taxon>
        <taxon>Magnoliopsida</taxon>
        <taxon>eudicotyledons</taxon>
        <taxon>Gunneridae</taxon>
        <taxon>Pentapetalae</taxon>
        <taxon>rosids</taxon>
        <taxon>fabids</taxon>
        <taxon>Malpighiales</taxon>
        <taxon>Linaceae</taxon>
        <taxon>Linum</taxon>
    </lineage>
</organism>
<dbReference type="GO" id="GO:0005737">
    <property type="term" value="C:cytoplasm"/>
    <property type="evidence" value="ECO:0007669"/>
    <property type="project" value="UniProtKB-ARBA"/>
</dbReference>
<dbReference type="PANTHER" id="PTHR19308">
    <property type="entry name" value="PHOSPHATIDYLCHOLINE TRANSFER PROTEIN"/>
    <property type="match status" value="1"/>
</dbReference>
<feature type="transmembrane region" description="Helical" evidence="2">
    <location>
        <begin position="23"/>
        <end position="44"/>
    </location>
</feature>
<keyword evidence="5" id="KW-1185">Reference proteome</keyword>
<keyword evidence="2" id="KW-1133">Transmembrane helix</keyword>
<dbReference type="Gene3D" id="3.30.530.20">
    <property type="match status" value="2"/>
</dbReference>
<comment type="caution">
    <text evidence="4">The sequence shown here is derived from an EMBL/GenBank/DDBJ whole genome shotgun (WGS) entry which is preliminary data.</text>
</comment>
<dbReference type="InterPro" id="IPR051213">
    <property type="entry name" value="START_lipid_transfer"/>
</dbReference>
<protein>
    <recommendedName>
        <fullName evidence="3">START domain-containing protein</fullName>
    </recommendedName>
</protein>
<dbReference type="Proteomes" id="UP001154282">
    <property type="component" value="Unassembled WGS sequence"/>
</dbReference>